<dbReference type="PANTHER" id="PTHR13774:SF32">
    <property type="entry name" value="ANTISENSE-ENHANCING SEQUENCE 1"/>
    <property type="match status" value="1"/>
</dbReference>
<organism evidence="2 3">
    <name type="scientific">Amanita muscaria (strain Koide BX008)</name>
    <dbReference type="NCBI Taxonomy" id="946122"/>
    <lineage>
        <taxon>Eukaryota</taxon>
        <taxon>Fungi</taxon>
        <taxon>Dikarya</taxon>
        <taxon>Basidiomycota</taxon>
        <taxon>Agaricomycotina</taxon>
        <taxon>Agaricomycetes</taxon>
        <taxon>Agaricomycetidae</taxon>
        <taxon>Agaricales</taxon>
        <taxon>Pluteineae</taxon>
        <taxon>Amanitaceae</taxon>
        <taxon>Amanita</taxon>
    </lineage>
</organism>
<dbReference type="OrthoDB" id="75169at2759"/>
<dbReference type="SUPFAM" id="SSF54506">
    <property type="entry name" value="Diaminopimelate epimerase-like"/>
    <property type="match status" value="1"/>
</dbReference>
<dbReference type="AlphaFoldDB" id="A0A0C2TEA3"/>
<dbReference type="PIRSF" id="PIRSF016184">
    <property type="entry name" value="PhzC_PhzF"/>
    <property type="match status" value="1"/>
</dbReference>
<dbReference type="InterPro" id="IPR003719">
    <property type="entry name" value="Phenazine_PhzF-like"/>
</dbReference>
<accession>A0A0C2TEA3</accession>
<evidence type="ECO:0008006" key="4">
    <source>
        <dbReference type="Google" id="ProtNLM"/>
    </source>
</evidence>
<dbReference type="NCBIfam" id="TIGR00654">
    <property type="entry name" value="PhzF_family"/>
    <property type="match status" value="1"/>
</dbReference>
<evidence type="ECO:0000256" key="1">
    <source>
        <dbReference type="PIRSR" id="PIRSR016184-1"/>
    </source>
</evidence>
<name>A0A0C2TEA3_AMAMK</name>
<dbReference type="Proteomes" id="UP000054549">
    <property type="component" value="Unassembled WGS sequence"/>
</dbReference>
<dbReference type="Pfam" id="PF02567">
    <property type="entry name" value="PhzC-PhzF"/>
    <property type="match status" value="1"/>
</dbReference>
<dbReference type="InParanoid" id="A0A0C2TEA3"/>
<sequence length="313" mass="34001">MSTAKLKLKFYQIDVFTRTPYEGNPLAIVHLPPKQNIPLEDKQRIAREFNLSETVFLHENDENGGEIKIDIFTPTVELPFAGHPTIGVGWHLLAHLQRDRTAATLLTKAGSVPVVQVPGTAIDKVKLEVPIDFRVHTPHADPAIMKDQARLTADDYVNGTNEPHVVASVVKGMTFVLLQLKTTDGLGRFGPYAQITTISSLGDWEGFVGVYAFVILGEEVGNGGEVNGVIRVQTRMFNAALEDPATGSAACTLAGWLSLARGKGKWAVEIVQGVEMGKKSEIGVVVEVGDNEKIERIELAGSAVQVMEGHLYL</sequence>
<dbReference type="PANTHER" id="PTHR13774">
    <property type="entry name" value="PHENAZINE BIOSYNTHESIS PROTEIN"/>
    <property type="match status" value="1"/>
</dbReference>
<evidence type="ECO:0000313" key="2">
    <source>
        <dbReference type="EMBL" id="KIL65159.1"/>
    </source>
</evidence>
<dbReference type="FunCoup" id="A0A0C2TEA3">
    <property type="interactions" value="365"/>
</dbReference>
<proteinExistence type="predicted"/>
<evidence type="ECO:0000313" key="3">
    <source>
        <dbReference type="Proteomes" id="UP000054549"/>
    </source>
</evidence>
<dbReference type="STRING" id="946122.A0A0C2TEA3"/>
<protein>
    <recommendedName>
        <fullName evidence="4">Diaminopimelate epimerase-like protein</fullName>
    </recommendedName>
</protein>
<dbReference type="Gene3D" id="3.10.310.10">
    <property type="entry name" value="Diaminopimelate Epimerase, Chain A, domain 1"/>
    <property type="match status" value="2"/>
</dbReference>
<dbReference type="GO" id="GO:0005737">
    <property type="term" value="C:cytoplasm"/>
    <property type="evidence" value="ECO:0007669"/>
    <property type="project" value="TreeGrafter"/>
</dbReference>
<keyword evidence="3" id="KW-1185">Reference proteome</keyword>
<gene>
    <name evidence="2" type="ORF">M378DRAFT_162421</name>
</gene>
<dbReference type="EMBL" id="KN818244">
    <property type="protein sequence ID" value="KIL65159.1"/>
    <property type="molecule type" value="Genomic_DNA"/>
</dbReference>
<feature type="active site" evidence="1">
    <location>
        <position position="53"/>
    </location>
</feature>
<dbReference type="GO" id="GO:0016853">
    <property type="term" value="F:isomerase activity"/>
    <property type="evidence" value="ECO:0007669"/>
    <property type="project" value="TreeGrafter"/>
</dbReference>
<dbReference type="HOGENOM" id="CLU_048756_1_0_1"/>
<reference evidence="2 3" key="1">
    <citation type="submission" date="2014-04" db="EMBL/GenBank/DDBJ databases">
        <title>Evolutionary Origins and Diversification of the Mycorrhizal Mutualists.</title>
        <authorList>
            <consortium name="DOE Joint Genome Institute"/>
            <consortium name="Mycorrhizal Genomics Consortium"/>
            <person name="Kohler A."/>
            <person name="Kuo A."/>
            <person name="Nagy L.G."/>
            <person name="Floudas D."/>
            <person name="Copeland A."/>
            <person name="Barry K.W."/>
            <person name="Cichocki N."/>
            <person name="Veneault-Fourrey C."/>
            <person name="LaButti K."/>
            <person name="Lindquist E.A."/>
            <person name="Lipzen A."/>
            <person name="Lundell T."/>
            <person name="Morin E."/>
            <person name="Murat C."/>
            <person name="Riley R."/>
            <person name="Ohm R."/>
            <person name="Sun H."/>
            <person name="Tunlid A."/>
            <person name="Henrissat B."/>
            <person name="Grigoriev I.V."/>
            <person name="Hibbett D.S."/>
            <person name="Martin F."/>
        </authorList>
    </citation>
    <scope>NUCLEOTIDE SEQUENCE [LARGE SCALE GENOMIC DNA]</scope>
    <source>
        <strain evidence="2 3">Koide BX008</strain>
    </source>
</reference>